<reference evidence="4 5" key="1">
    <citation type="submission" date="2011-02" db="EMBL/GenBank/DDBJ databases">
        <title>The Genome Sequence of Mortierella verticillata NRRL 6337.</title>
        <authorList>
            <consortium name="The Broad Institute Genome Sequencing Platform"/>
            <person name="Russ C."/>
            <person name="Cuomo C."/>
            <person name="Burger G."/>
            <person name="Gray M.W."/>
            <person name="Holland P.W.H."/>
            <person name="King N."/>
            <person name="Lang F.B.F."/>
            <person name="Roger A.J."/>
            <person name="Ruiz-Trillo I."/>
            <person name="Young S.K."/>
            <person name="Zeng Q."/>
            <person name="Gargeya S."/>
            <person name="Alvarado L."/>
            <person name="Berlin A."/>
            <person name="Chapman S.B."/>
            <person name="Chen Z."/>
            <person name="Freedman E."/>
            <person name="Gellesch M."/>
            <person name="Goldberg J."/>
            <person name="Griggs A."/>
            <person name="Gujja S."/>
            <person name="Heilman E."/>
            <person name="Heiman D."/>
            <person name="Howarth C."/>
            <person name="Mehta T."/>
            <person name="Neiman D."/>
            <person name="Pearson M."/>
            <person name="Roberts A."/>
            <person name="Saif S."/>
            <person name="Shea T."/>
            <person name="Shenoy N."/>
            <person name="Sisk P."/>
            <person name="Stolte C."/>
            <person name="Sykes S."/>
            <person name="White J."/>
            <person name="Yandava C."/>
            <person name="Haas B."/>
            <person name="Nusbaum C."/>
            <person name="Birren B."/>
        </authorList>
    </citation>
    <scope>NUCLEOTIDE SEQUENCE [LARGE SCALE GENOMIC DNA]</scope>
    <source>
        <strain evidence="4 5">NRRL 6337</strain>
    </source>
</reference>
<feature type="compositionally biased region" description="Pro residues" evidence="2">
    <location>
        <begin position="624"/>
        <end position="634"/>
    </location>
</feature>
<dbReference type="SUPFAM" id="SSF50729">
    <property type="entry name" value="PH domain-like"/>
    <property type="match status" value="1"/>
</dbReference>
<dbReference type="InterPro" id="IPR011993">
    <property type="entry name" value="PH-like_dom_sf"/>
</dbReference>
<feature type="compositionally biased region" description="Low complexity" evidence="2">
    <location>
        <begin position="97"/>
        <end position="114"/>
    </location>
</feature>
<dbReference type="SMART" id="SM00233">
    <property type="entry name" value="PH"/>
    <property type="match status" value="1"/>
</dbReference>
<dbReference type="InterPro" id="IPR001849">
    <property type="entry name" value="PH_domain"/>
</dbReference>
<feature type="compositionally biased region" description="Low complexity" evidence="2">
    <location>
        <begin position="635"/>
        <end position="644"/>
    </location>
</feature>
<evidence type="ECO:0000313" key="4">
    <source>
        <dbReference type="EMBL" id="KFH62202.1"/>
    </source>
</evidence>
<keyword evidence="1" id="KW-0597">Phosphoprotein</keyword>
<dbReference type="Pfam" id="PF20399">
    <property type="entry name" value="PH_20"/>
    <property type="match status" value="1"/>
</dbReference>
<proteinExistence type="predicted"/>
<gene>
    <name evidence="4" type="ORF">MVEG_11840</name>
</gene>
<dbReference type="PANTHER" id="PTHR31941:SF1">
    <property type="entry name" value="CYTOSKELETAL SIGNALING PROTEIN SLM1"/>
    <property type="match status" value="1"/>
</dbReference>
<evidence type="ECO:0000256" key="1">
    <source>
        <dbReference type="ARBA" id="ARBA00022553"/>
    </source>
</evidence>
<evidence type="ECO:0000256" key="2">
    <source>
        <dbReference type="SAM" id="MobiDB-lite"/>
    </source>
</evidence>
<feature type="compositionally biased region" description="Pro residues" evidence="2">
    <location>
        <begin position="28"/>
        <end position="40"/>
    </location>
</feature>
<dbReference type="PANTHER" id="PTHR31941">
    <property type="entry name" value="CYTOSKELETAL SIGNALING PROTEIN SLM1"/>
    <property type="match status" value="1"/>
</dbReference>
<evidence type="ECO:0000259" key="3">
    <source>
        <dbReference type="PROSITE" id="PS50003"/>
    </source>
</evidence>
<accession>A0A086TJS5</accession>
<organism evidence="4 5">
    <name type="scientific">Podila verticillata NRRL 6337</name>
    <dbReference type="NCBI Taxonomy" id="1069443"/>
    <lineage>
        <taxon>Eukaryota</taxon>
        <taxon>Fungi</taxon>
        <taxon>Fungi incertae sedis</taxon>
        <taxon>Mucoromycota</taxon>
        <taxon>Mortierellomycotina</taxon>
        <taxon>Mortierellomycetes</taxon>
        <taxon>Mortierellales</taxon>
        <taxon>Mortierellaceae</taxon>
        <taxon>Podila</taxon>
    </lineage>
</organism>
<keyword evidence="5" id="KW-1185">Reference proteome</keyword>
<dbReference type="EMBL" id="KN042433">
    <property type="protein sequence ID" value="KFH62202.1"/>
    <property type="molecule type" value="Genomic_DNA"/>
</dbReference>
<dbReference type="Gene3D" id="1.20.1270.60">
    <property type="entry name" value="Arfaptin homology (AH) domain/BAR domain"/>
    <property type="match status" value="1"/>
</dbReference>
<dbReference type="Pfam" id="PF20400">
    <property type="entry name" value="BAR_4"/>
    <property type="match status" value="1"/>
</dbReference>
<protein>
    <recommendedName>
        <fullName evidence="3">PH domain-containing protein</fullName>
    </recommendedName>
</protein>
<dbReference type="PROSITE" id="PS50003">
    <property type="entry name" value="PH_DOMAIN"/>
    <property type="match status" value="1"/>
</dbReference>
<dbReference type="InterPro" id="IPR046869">
    <property type="entry name" value="SLM1/RGC1-like_PH"/>
</dbReference>
<feature type="compositionally biased region" description="Low complexity" evidence="2">
    <location>
        <begin position="41"/>
        <end position="54"/>
    </location>
</feature>
<dbReference type="SUPFAM" id="SSF103657">
    <property type="entry name" value="BAR/IMD domain-like"/>
    <property type="match status" value="1"/>
</dbReference>
<feature type="compositionally biased region" description="Low complexity" evidence="2">
    <location>
        <begin position="592"/>
        <end position="604"/>
    </location>
</feature>
<dbReference type="Gene3D" id="2.30.29.30">
    <property type="entry name" value="Pleckstrin-homology domain (PH domain)/Phosphotyrosine-binding domain (PTB)"/>
    <property type="match status" value="1"/>
</dbReference>
<dbReference type="InterPro" id="IPR046868">
    <property type="entry name" value="BAR_4"/>
</dbReference>
<feature type="compositionally biased region" description="Polar residues" evidence="2">
    <location>
        <begin position="64"/>
        <end position="94"/>
    </location>
</feature>
<feature type="region of interest" description="Disordered" evidence="2">
    <location>
        <begin position="554"/>
        <end position="644"/>
    </location>
</feature>
<sequence>MEEKKKSTIGKAFSRTFGRKSTAEKAPTPAPVPAPAPVAPVAPVVPVAVKPVDPSSNGALAHPNGSNGNPFSPISIPTPNMTTVSPPDSTNVSRVASPAQDSSPKSPKSPLNSSMHIRDGTAMSNSSTMSRHGLSGEDGEGLNPADILMNRLLAFRGVIKNLQQYYTEVAQVETSVSKAMHKASGVITVPFKDGQQFLGKGGLQDVCAGIRDSAKLQSDQHANAARFVEETIVKNLRRLKQDIKGKIKALKADTNLYSNRVFKEREATQEKIASLAKAIGLFDMSGQHQPDMEKVQLDPFIINLALRRQLAKQIHEENLFARALRQCQEEIATFEAHIIKETKQILASYSAYQLTNGTSGAFSQAWASTELALNVLQEDGEWNNFLERNGHRLFPSDLVDANPEDIDYPCKDSPYVLPLKTAHMSRQSSVLKSWKDGYFVLSLAGWLHVFGSADHSVDAVPDQSIYIPTSTLGPHTEPGQKQHVFSLDGKGKGGLLHRDTQTFTLRAHSREEMVEWWSEISKRAHSSTFTQPGDGSLEALSRSGSVMRAKSLEPVAPAQGPSPPYVAQAQHDQSHDEKAIPAAAPVTPPAATPVASSPVAQPAALDMLTVDPRHHSRALSQLPPQHPQPQPQPQPQLQSQLQLQ</sequence>
<dbReference type="Proteomes" id="UP000243308">
    <property type="component" value="Unassembled WGS sequence"/>
</dbReference>
<dbReference type="OrthoDB" id="5598057at2759"/>
<dbReference type="InterPro" id="IPR027267">
    <property type="entry name" value="AH/BAR_dom_sf"/>
</dbReference>
<name>A0A086TJS5_9FUNG</name>
<evidence type="ECO:0000313" key="5">
    <source>
        <dbReference type="Proteomes" id="UP000243308"/>
    </source>
</evidence>
<feature type="domain" description="PH" evidence="3">
    <location>
        <begin position="417"/>
        <end position="525"/>
    </location>
</feature>
<dbReference type="AlphaFoldDB" id="A0A086TJS5"/>
<feature type="region of interest" description="Disordered" evidence="2">
    <location>
        <begin position="1"/>
        <end position="139"/>
    </location>
</feature>